<reference evidence="4" key="1">
    <citation type="journal article" date="2018" name="Nat. Genet.">
        <title>Extensive intraspecific gene order and gene structural variations between Mo17 and other maize genomes.</title>
        <authorList>
            <person name="Sun S."/>
            <person name="Zhou Y."/>
            <person name="Chen J."/>
            <person name="Shi J."/>
            <person name="Zhao H."/>
            <person name="Zhao H."/>
            <person name="Song W."/>
            <person name="Zhang M."/>
            <person name="Cui Y."/>
            <person name="Dong X."/>
            <person name="Liu H."/>
            <person name="Ma X."/>
            <person name="Jiao Y."/>
            <person name="Wang B."/>
            <person name="Wei X."/>
            <person name="Stein J.C."/>
            <person name="Glaubitz J.C."/>
            <person name="Lu F."/>
            <person name="Yu G."/>
            <person name="Liang C."/>
            <person name="Fengler K."/>
            <person name="Li B."/>
            <person name="Rafalski A."/>
            <person name="Schnable P.S."/>
            <person name="Ware D.H."/>
            <person name="Buckler E.S."/>
            <person name="Lai J."/>
        </authorList>
    </citation>
    <scope>NUCLEOTIDE SEQUENCE [LARGE SCALE GENOMIC DNA]</scope>
    <source>
        <tissue evidence="4">Seedling</tissue>
    </source>
</reference>
<dbReference type="SUPFAM" id="SSF56784">
    <property type="entry name" value="HAD-like"/>
    <property type="match status" value="1"/>
</dbReference>
<evidence type="ECO:0000256" key="1">
    <source>
        <dbReference type="ARBA" id="ARBA00000500"/>
    </source>
</evidence>
<evidence type="ECO:0000256" key="3">
    <source>
        <dbReference type="ARBA" id="ARBA00022801"/>
    </source>
</evidence>
<keyword evidence="3" id="KW-0378">Hydrolase</keyword>
<proteinExistence type="predicted"/>
<comment type="caution">
    <text evidence="4">The sequence shown here is derived from an EMBL/GenBank/DDBJ whole genome shotgun (WGS) entry which is preliminary data.</text>
</comment>
<evidence type="ECO:0000313" key="4">
    <source>
        <dbReference type="EMBL" id="PWZ05400.1"/>
    </source>
</evidence>
<dbReference type="GO" id="GO:0004805">
    <property type="term" value="F:trehalose-phosphatase activity"/>
    <property type="evidence" value="ECO:0007669"/>
    <property type="project" value="UniProtKB-EC"/>
</dbReference>
<dbReference type="PANTHER" id="PTHR43768">
    <property type="entry name" value="TREHALOSE 6-PHOSPHATE PHOSPHATASE"/>
    <property type="match status" value="1"/>
</dbReference>
<dbReference type="InterPro" id="IPR003337">
    <property type="entry name" value="Trehalose_PPase"/>
</dbReference>
<dbReference type="GO" id="GO:0005992">
    <property type="term" value="P:trehalose biosynthetic process"/>
    <property type="evidence" value="ECO:0007669"/>
    <property type="project" value="InterPro"/>
</dbReference>
<comment type="cofactor">
    <cofactor evidence="2">
        <name>a divalent metal cation</name>
        <dbReference type="ChEBI" id="CHEBI:60240"/>
    </cofactor>
</comment>
<name>A0A3L6D9X1_MAIZE</name>
<dbReference type="Proteomes" id="UP000251960">
    <property type="component" value="Chromosome 9"/>
</dbReference>
<dbReference type="InterPro" id="IPR023214">
    <property type="entry name" value="HAD_sf"/>
</dbReference>
<dbReference type="InterPro" id="IPR036412">
    <property type="entry name" value="HAD-like_sf"/>
</dbReference>
<dbReference type="PANTHER" id="PTHR43768:SF10">
    <property type="entry name" value="TREHALOSE-PHOSPHATE PHOSPHATASE 8-RELATED"/>
    <property type="match status" value="1"/>
</dbReference>
<dbReference type="AlphaFoldDB" id="A0A3L6D9X1"/>
<accession>A0A3L6D9X1</accession>
<dbReference type="ExpressionAtlas" id="A0A3L6D9X1">
    <property type="expression patterns" value="baseline and differential"/>
</dbReference>
<dbReference type="Pfam" id="PF02358">
    <property type="entry name" value="Trehalose_PPase"/>
    <property type="match status" value="1"/>
</dbReference>
<sequence>MTNQDVVVPDMGIAAAAALPPPGLFACRGVAGAVSSLRGTYGGLGLPGGAAADGGEFRSPVAAAANAPPGRTSCTSRVVEAIRASSPARCPAVDEYDAWTIAAAAKGKRVVMFMDYDGTLSPIVADPDMAFMTPEMRAAVRNVAKRFPTAIVTGRCIEKVCSFVGLPELYYAGSHGMDIKGPNSKVAGHRLSIRSTS</sequence>
<gene>
    <name evidence="4" type="ORF">Zm00014a_025835</name>
</gene>
<dbReference type="Gene3D" id="3.40.50.1000">
    <property type="entry name" value="HAD superfamily/HAD-like"/>
    <property type="match status" value="1"/>
</dbReference>
<evidence type="ECO:0000256" key="2">
    <source>
        <dbReference type="ARBA" id="ARBA00001968"/>
    </source>
</evidence>
<comment type="catalytic activity">
    <reaction evidence="1">
        <text>alpha,alpha-trehalose 6-phosphate + H2O = alpha,alpha-trehalose + phosphate</text>
        <dbReference type="Rhea" id="RHEA:23420"/>
        <dbReference type="ChEBI" id="CHEBI:15377"/>
        <dbReference type="ChEBI" id="CHEBI:16551"/>
        <dbReference type="ChEBI" id="CHEBI:43474"/>
        <dbReference type="ChEBI" id="CHEBI:58429"/>
        <dbReference type="EC" id="3.1.3.12"/>
    </reaction>
</comment>
<dbReference type="InterPro" id="IPR044651">
    <property type="entry name" value="OTSB-like"/>
</dbReference>
<protein>
    <submittedName>
        <fullName evidence="4">Putative trehalose-phosphate phosphatase 8</fullName>
    </submittedName>
</protein>
<organism evidence="4">
    <name type="scientific">Zea mays</name>
    <name type="common">Maize</name>
    <dbReference type="NCBI Taxonomy" id="4577"/>
    <lineage>
        <taxon>Eukaryota</taxon>
        <taxon>Viridiplantae</taxon>
        <taxon>Streptophyta</taxon>
        <taxon>Embryophyta</taxon>
        <taxon>Tracheophyta</taxon>
        <taxon>Spermatophyta</taxon>
        <taxon>Magnoliopsida</taxon>
        <taxon>Liliopsida</taxon>
        <taxon>Poales</taxon>
        <taxon>Poaceae</taxon>
        <taxon>PACMAD clade</taxon>
        <taxon>Panicoideae</taxon>
        <taxon>Andropogonodae</taxon>
        <taxon>Andropogoneae</taxon>
        <taxon>Tripsacinae</taxon>
        <taxon>Zea</taxon>
    </lineage>
</organism>
<dbReference type="EMBL" id="NCVQ01000010">
    <property type="protein sequence ID" value="PWZ05400.1"/>
    <property type="molecule type" value="Genomic_DNA"/>
</dbReference>